<protein>
    <submittedName>
        <fullName evidence="5">GntR family transcriptional regulator</fullName>
    </submittedName>
</protein>
<keyword evidence="1" id="KW-0805">Transcription regulation</keyword>
<evidence type="ECO:0000259" key="4">
    <source>
        <dbReference type="PROSITE" id="PS50949"/>
    </source>
</evidence>
<dbReference type="CDD" id="cd07377">
    <property type="entry name" value="WHTH_GntR"/>
    <property type="match status" value="1"/>
</dbReference>
<proteinExistence type="predicted"/>
<keyword evidence="3" id="KW-0804">Transcription</keyword>
<gene>
    <name evidence="5" type="ORF">KGA66_03470</name>
</gene>
<dbReference type="InterPro" id="IPR000524">
    <property type="entry name" value="Tscrpt_reg_HTH_GntR"/>
</dbReference>
<dbReference type="SUPFAM" id="SSF46785">
    <property type="entry name" value="Winged helix' DNA-binding domain"/>
    <property type="match status" value="1"/>
</dbReference>
<dbReference type="Gene3D" id="3.40.1410.10">
    <property type="entry name" value="Chorismate lyase-like"/>
    <property type="match status" value="1"/>
</dbReference>
<dbReference type="Gene3D" id="1.10.10.10">
    <property type="entry name" value="Winged helix-like DNA-binding domain superfamily/Winged helix DNA-binding domain"/>
    <property type="match status" value="1"/>
</dbReference>
<dbReference type="Pfam" id="PF07702">
    <property type="entry name" value="UTRA"/>
    <property type="match status" value="1"/>
</dbReference>
<evidence type="ECO:0000256" key="3">
    <source>
        <dbReference type="ARBA" id="ARBA00023163"/>
    </source>
</evidence>
<organism evidence="5 6">
    <name type="scientific">Actinocrinis puniceicyclus</name>
    <dbReference type="NCBI Taxonomy" id="977794"/>
    <lineage>
        <taxon>Bacteria</taxon>
        <taxon>Bacillati</taxon>
        <taxon>Actinomycetota</taxon>
        <taxon>Actinomycetes</taxon>
        <taxon>Catenulisporales</taxon>
        <taxon>Actinospicaceae</taxon>
        <taxon>Actinocrinis</taxon>
    </lineage>
</organism>
<dbReference type="InterPro" id="IPR050679">
    <property type="entry name" value="Bact_HTH_transcr_reg"/>
</dbReference>
<evidence type="ECO:0000256" key="2">
    <source>
        <dbReference type="ARBA" id="ARBA00023125"/>
    </source>
</evidence>
<dbReference type="InterPro" id="IPR036388">
    <property type="entry name" value="WH-like_DNA-bd_sf"/>
</dbReference>
<comment type="caution">
    <text evidence="5">The sequence shown here is derived from an EMBL/GenBank/DDBJ whole genome shotgun (WGS) entry which is preliminary data.</text>
</comment>
<dbReference type="Proteomes" id="UP000677913">
    <property type="component" value="Unassembled WGS sequence"/>
</dbReference>
<accession>A0A8J8BAI6</accession>
<keyword evidence="2" id="KW-0238">DNA-binding</keyword>
<dbReference type="InterPro" id="IPR011663">
    <property type="entry name" value="UTRA"/>
</dbReference>
<dbReference type="RefSeq" id="WP_211464392.1">
    <property type="nucleotide sequence ID" value="NZ_JAGSXH010000007.1"/>
</dbReference>
<evidence type="ECO:0000313" key="6">
    <source>
        <dbReference type="Proteomes" id="UP000677913"/>
    </source>
</evidence>
<dbReference type="PANTHER" id="PTHR44846">
    <property type="entry name" value="MANNOSYL-D-GLYCERATE TRANSPORT/METABOLISM SYSTEM REPRESSOR MNGR-RELATED"/>
    <property type="match status" value="1"/>
</dbReference>
<dbReference type="SMART" id="SM00866">
    <property type="entry name" value="UTRA"/>
    <property type="match status" value="1"/>
</dbReference>
<dbReference type="AlphaFoldDB" id="A0A8J8BAI6"/>
<dbReference type="SUPFAM" id="SSF64288">
    <property type="entry name" value="Chorismate lyase-like"/>
    <property type="match status" value="1"/>
</dbReference>
<evidence type="ECO:0000313" key="5">
    <source>
        <dbReference type="EMBL" id="MBS2962093.1"/>
    </source>
</evidence>
<dbReference type="GO" id="GO:0045892">
    <property type="term" value="P:negative regulation of DNA-templated transcription"/>
    <property type="evidence" value="ECO:0007669"/>
    <property type="project" value="TreeGrafter"/>
</dbReference>
<dbReference type="GO" id="GO:0003700">
    <property type="term" value="F:DNA-binding transcription factor activity"/>
    <property type="evidence" value="ECO:0007669"/>
    <property type="project" value="InterPro"/>
</dbReference>
<reference evidence="5" key="1">
    <citation type="submission" date="2021-04" db="EMBL/GenBank/DDBJ databases">
        <title>Genome based classification of Actinospica acidithermotolerans sp. nov., an actinobacterium isolated from an Indonesian hot spring.</title>
        <authorList>
            <person name="Kusuma A.B."/>
            <person name="Putra K.E."/>
            <person name="Nafisah S."/>
            <person name="Loh J."/>
            <person name="Nouioui I."/>
            <person name="Goodfellow M."/>
        </authorList>
    </citation>
    <scope>NUCLEOTIDE SEQUENCE</scope>
    <source>
        <strain evidence="5">DSM 45618</strain>
    </source>
</reference>
<dbReference type="GO" id="GO:0003677">
    <property type="term" value="F:DNA binding"/>
    <property type="evidence" value="ECO:0007669"/>
    <property type="project" value="UniProtKB-KW"/>
</dbReference>
<evidence type="ECO:0000256" key="1">
    <source>
        <dbReference type="ARBA" id="ARBA00023015"/>
    </source>
</evidence>
<feature type="domain" description="HTH gntR-type" evidence="4">
    <location>
        <begin position="1"/>
        <end position="69"/>
    </location>
</feature>
<sequence length="265" mass="29757">MAKYERIAAELRQKIMSGSLAPGEQLDPESKLAEEYGVTIPTARQALSVLRAEGLIITRHGKGRYVRSARTPVRRTPERYQWEKARVHLPEEQRRATGATEQDTGLTYDDLKFSAEYDDIPADEQLAEDFKVEPGTRMLLRTYRTTSRHESAPISLSRSYLVYDVAAQNPALLDQNNEPWPGGTQHQLSTLGIEVDRITDEITARPPLADEAEQLGIDAQGVSVFELKRTSVDTAGHVAEVAYVILPGDRTEFIYTTTLERWETA</sequence>
<dbReference type="Pfam" id="PF00392">
    <property type="entry name" value="GntR"/>
    <property type="match status" value="1"/>
</dbReference>
<dbReference type="InterPro" id="IPR028978">
    <property type="entry name" value="Chorismate_lyase_/UTRA_dom_sf"/>
</dbReference>
<dbReference type="PANTHER" id="PTHR44846:SF17">
    <property type="entry name" value="GNTR-FAMILY TRANSCRIPTIONAL REGULATOR"/>
    <property type="match status" value="1"/>
</dbReference>
<dbReference type="InterPro" id="IPR036390">
    <property type="entry name" value="WH_DNA-bd_sf"/>
</dbReference>
<dbReference type="SMART" id="SM00345">
    <property type="entry name" value="HTH_GNTR"/>
    <property type="match status" value="1"/>
</dbReference>
<dbReference type="PROSITE" id="PS50949">
    <property type="entry name" value="HTH_GNTR"/>
    <property type="match status" value="1"/>
</dbReference>
<dbReference type="EMBL" id="JAGSXH010000007">
    <property type="protein sequence ID" value="MBS2962093.1"/>
    <property type="molecule type" value="Genomic_DNA"/>
</dbReference>
<keyword evidence="6" id="KW-1185">Reference proteome</keyword>
<name>A0A8J8BAI6_9ACTN</name>